<dbReference type="PRINTS" id="PR00080">
    <property type="entry name" value="SDRFAMILY"/>
</dbReference>
<dbReference type="AlphaFoldDB" id="A0A9X2LP04"/>
<proteinExistence type="inferred from homology"/>
<dbReference type="Proteomes" id="UP001142400">
    <property type="component" value="Unassembled WGS sequence"/>
</dbReference>
<dbReference type="SUPFAM" id="SSF51735">
    <property type="entry name" value="NAD(P)-binding Rossmann-fold domains"/>
    <property type="match status" value="1"/>
</dbReference>
<evidence type="ECO:0000256" key="3">
    <source>
        <dbReference type="RuleBase" id="RU000363"/>
    </source>
</evidence>
<dbReference type="EMBL" id="JANIIC010000001">
    <property type="protein sequence ID" value="MCQ8827750.1"/>
    <property type="molecule type" value="Genomic_DNA"/>
</dbReference>
<protein>
    <submittedName>
        <fullName evidence="4">SDR family NAD(P)-dependent oxidoreductase</fullName>
    </submittedName>
</protein>
<comment type="similarity">
    <text evidence="1 3">Belongs to the short-chain dehydrogenases/reductases (SDR) family.</text>
</comment>
<dbReference type="PRINTS" id="PR00081">
    <property type="entry name" value="GDHRDH"/>
</dbReference>
<dbReference type="Gene3D" id="3.40.50.720">
    <property type="entry name" value="NAD(P)-binding Rossmann-like Domain"/>
    <property type="match status" value="1"/>
</dbReference>
<gene>
    <name evidence="4" type="ORF">NQU54_01250</name>
</gene>
<dbReference type="GO" id="GO:0016491">
    <property type="term" value="F:oxidoreductase activity"/>
    <property type="evidence" value="ECO:0007669"/>
    <property type="project" value="UniProtKB-KW"/>
</dbReference>
<dbReference type="InterPro" id="IPR036291">
    <property type="entry name" value="NAD(P)-bd_dom_sf"/>
</dbReference>
<dbReference type="RefSeq" id="WP_257629328.1">
    <property type="nucleotide sequence ID" value="NZ_JANIIC010000001.1"/>
</dbReference>
<accession>A0A9X2LP04</accession>
<comment type="caution">
    <text evidence="4">The sequence shown here is derived from an EMBL/GenBank/DDBJ whole genome shotgun (WGS) entry which is preliminary data.</text>
</comment>
<evidence type="ECO:0000313" key="4">
    <source>
        <dbReference type="EMBL" id="MCQ8827750.1"/>
    </source>
</evidence>
<name>A0A9X2LP04_STRMQ</name>
<dbReference type="PIRSF" id="PIRSF000126">
    <property type="entry name" value="11-beta-HSD1"/>
    <property type="match status" value="1"/>
</dbReference>
<evidence type="ECO:0000256" key="2">
    <source>
        <dbReference type="ARBA" id="ARBA00023002"/>
    </source>
</evidence>
<sequence length="267" mass="27448">MQDLSRLSGTTALITGASGGIGAEFAARLAQRGADLVLVARSGDKLEALASSLRSAHGVRVLTEKLDLSEPGAPRAIFERTVEHGIEVGFLVNNAGGGVGGAAAKADPAGVAAMVNLNGQAVVESTIRFLPGMVSRGRGTIVNVTSASAFLPTPYLAAYAGSKAMAQSFTLAVGAEVADAGVRVLAVSPGVTVTGQKSEDILPAMARLGGLRQPEQVVTTAFRALGSRKASVVDGRRNALFARLVQRLPDRTARALGRRMTTRLTGF</sequence>
<keyword evidence="5" id="KW-1185">Reference proteome</keyword>
<dbReference type="PANTHER" id="PTHR42901:SF1">
    <property type="entry name" value="ALCOHOL DEHYDROGENASE"/>
    <property type="match status" value="1"/>
</dbReference>
<evidence type="ECO:0000256" key="1">
    <source>
        <dbReference type="ARBA" id="ARBA00006484"/>
    </source>
</evidence>
<organism evidence="4 5">
    <name type="scientific">Streptomyces malaysiensis subsp. samsunensis</name>
    <dbReference type="NCBI Taxonomy" id="459658"/>
    <lineage>
        <taxon>Bacteria</taxon>
        <taxon>Bacillati</taxon>
        <taxon>Actinomycetota</taxon>
        <taxon>Actinomycetes</taxon>
        <taxon>Kitasatosporales</taxon>
        <taxon>Streptomycetaceae</taxon>
        <taxon>Streptomyces</taxon>
        <taxon>Streptomyces violaceusniger group</taxon>
    </lineage>
</organism>
<dbReference type="Pfam" id="PF00106">
    <property type="entry name" value="adh_short"/>
    <property type="match status" value="1"/>
</dbReference>
<evidence type="ECO:0000313" key="5">
    <source>
        <dbReference type="Proteomes" id="UP001142400"/>
    </source>
</evidence>
<keyword evidence="2" id="KW-0560">Oxidoreductase</keyword>
<dbReference type="InterPro" id="IPR002347">
    <property type="entry name" value="SDR_fam"/>
</dbReference>
<dbReference type="PANTHER" id="PTHR42901">
    <property type="entry name" value="ALCOHOL DEHYDROGENASE"/>
    <property type="match status" value="1"/>
</dbReference>
<reference evidence="4" key="1">
    <citation type="submission" date="2022-06" db="EMBL/GenBank/DDBJ databases">
        <title>WGS of actinobacteria.</title>
        <authorList>
            <person name="Thawai C."/>
        </authorList>
    </citation>
    <scope>NUCLEOTIDE SEQUENCE</scope>
    <source>
        <strain evidence="4">DSM 42010</strain>
    </source>
</reference>